<feature type="chain" id="PRO_5045880617" description="GLPGLI family protein" evidence="1">
    <location>
        <begin position="20"/>
        <end position="281"/>
    </location>
</feature>
<accession>A0ABT8CSK4</accession>
<protein>
    <recommendedName>
        <fullName evidence="4">GLPGLI family protein</fullName>
    </recommendedName>
</protein>
<feature type="signal peptide" evidence="1">
    <location>
        <begin position="1"/>
        <end position="19"/>
    </location>
</feature>
<dbReference type="RefSeq" id="WP_290363467.1">
    <property type="nucleotide sequence ID" value="NZ_JAUFQU010000001.1"/>
</dbReference>
<evidence type="ECO:0008006" key="4">
    <source>
        <dbReference type="Google" id="ProtNLM"/>
    </source>
</evidence>
<evidence type="ECO:0000313" key="2">
    <source>
        <dbReference type="EMBL" id="MDN3707494.1"/>
    </source>
</evidence>
<name>A0ABT8CSK4_9FLAO</name>
<comment type="caution">
    <text evidence="2">The sequence shown here is derived from an EMBL/GenBank/DDBJ whole genome shotgun (WGS) entry which is preliminary data.</text>
</comment>
<sequence length="281" mass="33813">MKNILYIVLFLFCSSTVFAQIEDTEMEEMVIERVSKKNMLDIINNVKQQTYKNYTRSNYKYVVIQRAFIEKRDSVKKTDFYDTLVNSRLDYDVSINLPSKKINKSKINTNLNKSQLNEKFFERYSGNDSPLYWLTEIVLRKYVNIPELDFFNNITDYQFDRMVKGKVTTVSFFSENFYEGEFVYDEKYNLKSITFHLNVPYPIDHSQMKNGKYMFDKNWVYKTETVKIKFKLDAQQKIYIDTLEAYEEIQNYNFKRYDSTGKITIEDKGLNFRSFLNLERK</sequence>
<dbReference type="Proteomes" id="UP001242368">
    <property type="component" value="Unassembled WGS sequence"/>
</dbReference>
<gene>
    <name evidence="2" type="ORF">QW060_10160</name>
</gene>
<evidence type="ECO:0000313" key="3">
    <source>
        <dbReference type="Proteomes" id="UP001242368"/>
    </source>
</evidence>
<proteinExistence type="predicted"/>
<evidence type="ECO:0000256" key="1">
    <source>
        <dbReference type="SAM" id="SignalP"/>
    </source>
</evidence>
<dbReference type="EMBL" id="JAUFQU010000001">
    <property type="protein sequence ID" value="MDN3707494.1"/>
    <property type="molecule type" value="Genomic_DNA"/>
</dbReference>
<reference evidence="3" key="1">
    <citation type="journal article" date="2019" name="Int. J. Syst. Evol. Microbiol.">
        <title>The Global Catalogue of Microorganisms (GCM) 10K type strain sequencing project: providing services to taxonomists for standard genome sequencing and annotation.</title>
        <authorList>
            <consortium name="The Broad Institute Genomics Platform"/>
            <consortium name="The Broad Institute Genome Sequencing Center for Infectious Disease"/>
            <person name="Wu L."/>
            <person name="Ma J."/>
        </authorList>
    </citation>
    <scope>NUCLEOTIDE SEQUENCE [LARGE SCALE GENOMIC DNA]</scope>
    <source>
        <strain evidence="3">CECT 7184</strain>
    </source>
</reference>
<keyword evidence="1" id="KW-0732">Signal</keyword>
<organism evidence="2 3">
    <name type="scientific">Paenimyroides ceti</name>
    <dbReference type="NCBI Taxonomy" id="395087"/>
    <lineage>
        <taxon>Bacteria</taxon>
        <taxon>Pseudomonadati</taxon>
        <taxon>Bacteroidota</taxon>
        <taxon>Flavobacteriia</taxon>
        <taxon>Flavobacteriales</taxon>
        <taxon>Flavobacteriaceae</taxon>
        <taxon>Paenimyroides</taxon>
    </lineage>
</organism>
<keyword evidence="3" id="KW-1185">Reference proteome</keyword>